<proteinExistence type="predicted"/>
<dbReference type="EMBL" id="CAJNOR010000310">
    <property type="protein sequence ID" value="CAF0876089.1"/>
    <property type="molecule type" value="Genomic_DNA"/>
</dbReference>
<dbReference type="Proteomes" id="UP000663852">
    <property type="component" value="Unassembled WGS sequence"/>
</dbReference>
<gene>
    <name evidence="3" type="ORF">EDS130_LOCUS30424</name>
    <name evidence="2" type="ORF">XAT740_LOCUS6746</name>
</gene>
<comment type="caution">
    <text evidence="2">The sequence shown here is derived from an EMBL/GenBank/DDBJ whole genome shotgun (WGS) entry which is preliminary data.</text>
</comment>
<protein>
    <submittedName>
        <fullName evidence="2">Uncharacterized protein</fullName>
    </submittedName>
</protein>
<feature type="compositionally biased region" description="Low complexity" evidence="1">
    <location>
        <begin position="325"/>
        <end position="335"/>
    </location>
</feature>
<name>A0A813XVD8_ADIRI</name>
<dbReference type="AlphaFoldDB" id="A0A813XVD8"/>
<evidence type="ECO:0000256" key="1">
    <source>
        <dbReference type="SAM" id="MobiDB-lite"/>
    </source>
</evidence>
<dbReference type="Proteomes" id="UP000663828">
    <property type="component" value="Unassembled WGS sequence"/>
</dbReference>
<feature type="region of interest" description="Disordered" evidence="1">
    <location>
        <begin position="312"/>
        <end position="335"/>
    </location>
</feature>
<accession>A0A813XVD8</accession>
<dbReference type="OrthoDB" id="10027184at2759"/>
<dbReference type="EMBL" id="CAJNOJ010000213">
    <property type="protein sequence ID" value="CAF1297506.1"/>
    <property type="molecule type" value="Genomic_DNA"/>
</dbReference>
<evidence type="ECO:0000313" key="2">
    <source>
        <dbReference type="EMBL" id="CAF0876089.1"/>
    </source>
</evidence>
<feature type="compositionally biased region" description="Polar residues" evidence="1">
    <location>
        <begin position="598"/>
        <end position="617"/>
    </location>
</feature>
<evidence type="ECO:0000313" key="4">
    <source>
        <dbReference type="Proteomes" id="UP000663828"/>
    </source>
</evidence>
<feature type="region of interest" description="Disordered" evidence="1">
    <location>
        <begin position="597"/>
        <end position="617"/>
    </location>
</feature>
<keyword evidence="4" id="KW-1185">Reference proteome</keyword>
<organism evidence="2 4">
    <name type="scientific">Adineta ricciae</name>
    <name type="common">Rotifer</name>
    <dbReference type="NCBI Taxonomy" id="249248"/>
    <lineage>
        <taxon>Eukaryota</taxon>
        <taxon>Metazoa</taxon>
        <taxon>Spiralia</taxon>
        <taxon>Gnathifera</taxon>
        <taxon>Rotifera</taxon>
        <taxon>Eurotatoria</taxon>
        <taxon>Bdelloidea</taxon>
        <taxon>Adinetida</taxon>
        <taxon>Adinetidae</taxon>
        <taxon>Adineta</taxon>
    </lineage>
</organism>
<sequence length="664" mass="75229">MNTPKRLLSGSDDATEYPAIRRRSISANDDTITPIDDQIEQVAKRYCVPSDIVKRIISDLLSDATVIDYLRTRTFIDSSSFVNNSISTTRQDESLLSTSNYFDINSQLNPSHTYPPGHQQLLPATTGVDEYDPLWLEFLQSLNTADQANANPQQSVTQSTITLDSLFTEDDEDDEEFIGPDDEHIAEVADEKKLRVSKRELALLLKDSTASPMTDIAAPEEELLRGDQYESLWTEFLASLQSQNNTQTNDQQDEQQKSVRTITTEDDDNDDDPEFHLPDTDYEVDDDLGDELHVSKRELALLLEDNASILNPEDLPKSNELLNPDSVSSTATDSTVNKSSDFYLTHDQRNIFQYQLSAYVQLLTQYILLRRETDTLSSDNQSATQLFKDLIYLRNKQPNSILNIPLLTEAQRLLESPSPSNRRKALGNHLPFHLMNTFCKSPAFVHDSLLPTCLLSSTKSSIQALFPDQSSRNFVSGEDWYVTIMISVYLFKRIKFSLMALGLEQNDAKMLIIGHNEKSINERLNSLRYARVRRGKQNPVRAFFTYGSVPDISLSPWYQIPFGYNIKQIYLNGLIEKVNVVFPSWFRLSYKRSRQLTKHVTNSTARSTKTSTGDPNDSLNASTVYVVVEGTSTATQSTTSPSQVLQQIHMLHLLNSYPKLQPKQ</sequence>
<feature type="compositionally biased region" description="Acidic residues" evidence="1">
    <location>
        <begin position="264"/>
        <end position="273"/>
    </location>
</feature>
<feature type="region of interest" description="Disordered" evidence="1">
    <location>
        <begin position="243"/>
        <end position="284"/>
    </location>
</feature>
<evidence type="ECO:0000313" key="3">
    <source>
        <dbReference type="EMBL" id="CAF1297506.1"/>
    </source>
</evidence>
<reference evidence="2" key="1">
    <citation type="submission" date="2021-02" db="EMBL/GenBank/DDBJ databases">
        <authorList>
            <person name="Nowell W R."/>
        </authorList>
    </citation>
    <scope>NUCLEOTIDE SEQUENCE</scope>
</reference>